<protein>
    <recommendedName>
        <fullName evidence="3">DUF3533 domain-containing protein</fullName>
    </recommendedName>
</protein>
<feature type="region of interest" description="Disordered" evidence="1">
    <location>
        <begin position="412"/>
        <end position="437"/>
    </location>
</feature>
<keyword evidence="2" id="KW-0472">Membrane</keyword>
<keyword evidence="2" id="KW-0812">Transmembrane</keyword>
<dbReference type="InterPro" id="IPR022703">
    <property type="entry name" value="DUF3533"/>
</dbReference>
<dbReference type="AlphaFoldDB" id="A0AAD9W1S0"/>
<proteinExistence type="predicted"/>
<evidence type="ECO:0000259" key="3">
    <source>
        <dbReference type="Pfam" id="PF12051"/>
    </source>
</evidence>
<dbReference type="PANTHER" id="PTHR34814">
    <property type="entry name" value="NITROSOGUANIDINE RESISTANCE PROTEIN SNG1"/>
    <property type="match status" value="1"/>
</dbReference>
<feature type="domain" description="DUF3533" evidence="3">
    <location>
        <begin position="31"/>
        <end position="394"/>
    </location>
</feature>
<dbReference type="EMBL" id="JAUJFL010000006">
    <property type="protein sequence ID" value="KAK2600883.1"/>
    <property type="molecule type" value="Genomic_DNA"/>
</dbReference>
<dbReference type="Proteomes" id="UP001265746">
    <property type="component" value="Unassembled WGS sequence"/>
</dbReference>
<dbReference type="Pfam" id="PF12051">
    <property type="entry name" value="DUF3533"/>
    <property type="match status" value="1"/>
</dbReference>
<feature type="transmembrane region" description="Helical" evidence="2">
    <location>
        <begin position="23"/>
        <end position="46"/>
    </location>
</feature>
<evidence type="ECO:0000313" key="5">
    <source>
        <dbReference type="Proteomes" id="UP001265746"/>
    </source>
</evidence>
<dbReference type="InterPro" id="IPR053001">
    <property type="entry name" value="MNNG_permease-like"/>
</dbReference>
<evidence type="ECO:0000313" key="4">
    <source>
        <dbReference type="EMBL" id="KAK2600883.1"/>
    </source>
</evidence>
<feature type="transmembrane region" description="Helical" evidence="2">
    <location>
        <begin position="221"/>
        <end position="245"/>
    </location>
</feature>
<evidence type="ECO:0000256" key="2">
    <source>
        <dbReference type="SAM" id="Phobius"/>
    </source>
</evidence>
<dbReference type="PANTHER" id="PTHR34814:SF2">
    <property type="entry name" value="DUF3533 DOMAIN-CONTAINING PROTEIN"/>
    <property type="match status" value="1"/>
</dbReference>
<feature type="transmembrane region" description="Helical" evidence="2">
    <location>
        <begin position="312"/>
        <end position="337"/>
    </location>
</feature>
<feature type="transmembrane region" description="Helical" evidence="2">
    <location>
        <begin position="265"/>
        <end position="286"/>
    </location>
</feature>
<sequence>MENGAQGGPPSPKRYFAMTRKPYFMATIMSGLILNILFLANMSYIFGSIFQSVQRTHALNVLLVDYDGGIVGQSLRTAYSSLKSNSFVTIDEQSASDFHDTTAIDNAVCRGDYWAAIYVAPNASSNLAQALEGGSAAESYNASTALGAVWNEVHYPVISQGYVYAGLQSLLGATSSFYYRINGTQALSTMNQSDPTARAALFRPISFTTKNLNPVGTGAKVLWNTATIPFLIIMQFFFILALNGITQGFDYFAKIPTMTLIPMRLGISVVYTFIASLTSTGYIWAFRQNFDVSGSQFVESWMAIWLTNHTNFLFIDIATAIIPMAYMSHIILTWIILNVTSTIFPFELSAGFYRIGYAWPYHNLYEILVNIWSSGCVNRLYRNLPIIFAWWVVLFGVNLWAQMRRCRLAKQQTTLEGQKPPQKSGPPEKPGTADSSD</sequence>
<feature type="transmembrane region" description="Helical" evidence="2">
    <location>
        <begin position="380"/>
        <end position="401"/>
    </location>
</feature>
<comment type="caution">
    <text evidence="4">The sequence shown here is derived from an EMBL/GenBank/DDBJ whole genome shotgun (WGS) entry which is preliminary data.</text>
</comment>
<gene>
    <name evidence="4" type="ORF">N8I77_010386</name>
</gene>
<name>A0AAD9W1S0_PHOAM</name>
<organism evidence="4 5">
    <name type="scientific">Phomopsis amygdali</name>
    <name type="common">Fusicoccum amygdali</name>
    <dbReference type="NCBI Taxonomy" id="1214568"/>
    <lineage>
        <taxon>Eukaryota</taxon>
        <taxon>Fungi</taxon>
        <taxon>Dikarya</taxon>
        <taxon>Ascomycota</taxon>
        <taxon>Pezizomycotina</taxon>
        <taxon>Sordariomycetes</taxon>
        <taxon>Sordariomycetidae</taxon>
        <taxon>Diaporthales</taxon>
        <taxon>Diaporthaceae</taxon>
        <taxon>Diaporthe</taxon>
    </lineage>
</organism>
<reference evidence="4" key="1">
    <citation type="submission" date="2023-06" db="EMBL/GenBank/DDBJ databases">
        <authorList>
            <person name="Noh H."/>
        </authorList>
    </citation>
    <scope>NUCLEOTIDE SEQUENCE</scope>
    <source>
        <strain evidence="4">DUCC20226</strain>
    </source>
</reference>
<accession>A0AAD9W1S0</accession>
<keyword evidence="2" id="KW-1133">Transmembrane helix</keyword>
<evidence type="ECO:0000256" key="1">
    <source>
        <dbReference type="SAM" id="MobiDB-lite"/>
    </source>
</evidence>
<dbReference type="GO" id="GO:0016020">
    <property type="term" value="C:membrane"/>
    <property type="evidence" value="ECO:0007669"/>
    <property type="project" value="TreeGrafter"/>
</dbReference>
<keyword evidence="5" id="KW-1185">Reference proteome</keyword>